<name>A0A9N9INL4_9GLOM</name>
<evidence type="ECO:0000256" key="6">
    <source>
        <dbReference type="ARBA" id="ARBA00022840"/>
    </source>
</evidence>
<organism evidence="8 9">
    <name type="scientific">Dentiscutata erythropus</name>
    <dbReference type="NCBI Taxonomy" id="1348616"/>
    <lineage>
        <taxon>Eukaryota</taxon>
        <taxon>Fungi</taxon>
        <taxon>Fungi incertae sedis</taxon>
        <taxon>Mucoromycota</taxon>
        <taxon>Glomeromycotina</taxon>
        <taxon>Glomeromycetes</taxon>
        <taxon>Diversisporales</taxon>
        <taxon>Gigasporaceae</taxon>
        <taxon>Dentiscutata</taxon>
    </lineage>
</organism>
<comment type="caution">
    <text evidence="8">The sequence shown here is derived from an EMBL/GenBank/DDBJ whole genome shotgun (WGS) entry which is preliminary data.</text>
</comment>
<dbReference type="PROSITE" id="PS50127">
    <property type="entry name" value="UBC_2"/>
    <property type="match status" value="1"/>
</dbReference>
<reference evidence="8" key="1">
    <citation type="submission" date="2021-06" db="EMBL/GenBank/DDBJ databases">
        <authorList>
            <person name="Kallberg Y."/>
            <person name="Tangrot J."/>
            <person name="Rosling A."/>
        </authorList>
    </citation>
    <scope>NUCLEOTIDE SEQUENCE</scope>
    <source>
        <strain evidence="8">MA453B</strain>
    </source>
</reference>
<dbReference type="InterPro" id="IPR000608">
    <property type="entry name" value="UBC"/>
</dbReference>
<dbReference type="SUPFAM" id="SSF54495">
    <property type="entry name" value="UBC-like"/>
    <property type="match status" value="1"/>
</dbReference>
<dbReference type="AlphaFoldDB" id="A0A9N9INL4"/>
<dbReference type="SMART" id="SM00212">
    <property type="entry name" value="UBCc"/>
    <property type="match status" value="1"/>
</dbReference>
<evidence type="ECO:0000256" key="3">
    <source>
        <dbReference type="ARBA" id="ARBA00022679"/>
    </source>
</evidence>
<dbReference type="Pfam" id="PF00179">
    <property type="entry name" value="UQ_con"/>
    <property type="match status" value="1"/>
</dbReference>
<dbReference type="GO" id="GO:0005524">
    <property type="term" value="F:ATP binding"/>
    <property type="evidence" value="ECO:0007669"/>
    <property type="project" value="UniProtKB-KW"/>
</dbReference>
<evidence type="ECO:0000259" key="7">
    <source>
        <dbReference type="PROSITE" id="PS50127"/>
    </source>
</evidence>
<evidence type="ECO:0000256" key="4">
    <source>
        <dbReference type="ARBA" id="ARBA00022741"/>
    </source>
</evidence>
<dbReference type="Gene3D" id="3.10.110.10">
    <property type="entry name" value="Ubiquitin Conjugating Enzyme"/>
    <property type="match status" value="1"/>
</dbReference>
<evidence type="ECO:0000313" key="8">
    <source>
        <dbReference type="EMBL" id="CAG8743543.1"/>
    </source>
</evidence>
<feature type="non-terminal residue" evidence="8">
    <location>
        <position position="1"/>
    </location>
</feature>
<comment type="pathway">
    <text evidence="2">Protein modification; protein ubiquitination.</text>
</comment>
<evidence type="ECO:0000313" key="9">
    <source>
        <dbReference type="Proteomes" id="UP000789405"/>
    </source>
</evidence>
<keyword evidence="9" id="KW-1185">Reference proteome</keyword>
<protein>
    <submittedName>
        <fullName evidence="8">9647_t:CDS:1</fullName>
    </submittedName>
</protein>
<evidence type="ECO:0000256" key="5">
    <source>
        <dbReference type="ARBA" id="ARBA00022786"/>
    </source>
</evidence>
<dbReference type="InterPro" id="IPR016135">
    <property type="entry name" value="UBQ-conjugating_enzyme/RWD"/>
</dbReference>
<dbReference type="OrthoDB" id="2431519at2759"/>
<proteinExistence type="predicted"/>
<comment type="catalytic activity">
    <reaction evidence="1">
        <text>S-ubiquitinyl-[E1 ubiquitin-activating enzyme]-L-cysteine + [E2 ubiquitin-conjugating enzyme]-L-cysteine = [E1 ubiquitin-activating enzyme]-L-cysteine + S-ubiquitinyl-[E2 ubiquitin-conjugating enzyme]-L-cysteine.</text>
        <dbReference type="EC" id="2.3.2.23"/>
    </reaction>
</comment>
<keyword evidence="3" id="KW-0808">Transferase</keyword>
<feature type="non-terminal residue" evidence="8">
    <location>
        <position position="761"/>
    </location>
</feature>
<keyword evidence="4" id="KW-0547">Nucleotide-binding</keyword>
<dbReference type="FunFam" id="3.10.110.10:FF:000101">
    <property type="entry name" value="Ubiquitin-conjugating enzyme E2 D2"/>
    <property type="match status" value="1"/>
</dbReference>
<gene>
    <name evidence="8" type="ORF">DERYTH_LOCUS16221</name>
</gene>
<sequence length="761" mass="88961">GIEIYSIEYSLKITELVDVIDVGYKDANIFSSLENSVKLENPGFIIELPLKSFEMSNSFMVVDKDDQLVIYDDLIIDKYLNHLKKKNDEQDWKQLSSEYFLRDDLNNKIRDLHGNESELDEYFRILDPWIFGSPDSGNSRYSFYLDEKKEILLLIGEETIQVWYNQGPEKRSLEFIIFLNFFCALHKYKIFKDEAKEWNVNKAKVTDIKYSKYSCFTLEVLSYGKKVEQFLDKDRKLKFNDIFEQTRKIILRFIKLHPSAWRLLDIRFDLMGSLIRAREYELVNDILSFGESVHVPQYSYWSGEKNTIHTALLDIIPELCESNEKGEKEKESSDLLKVLIPITQLIPQNSKLDLQEIDYDKIVDIRMVHLPDFTTNKRILSDVRDIRKRKLKNFLKFLIFPSQYSSLKKEDYSPFIKFIDNGKNNVREILYENPSIGAVMNWMWYSSKFYWPRTQFILLGYSSYMELNQSSTMTGEESDNPFSSIIAAILAVYDWSSISFDTWNFWPPTIISVIGSFFFIIIIQNVIISFMGDAFSDAVKDSKRGVYPKYICFYDDPSITSSWKEKSEKIKSKPYPKLPTLRKSGFEYWSVESCEFIWEKSAEEDWIYDNPPSSVAVGTIGEDPFHWQATIMGPPETPYAGGVYFLAIAFPKDYPFKPPKDYFTTRVYHPNIGINGTISIDILMDNLNPCLTISKVLISIQSLLPSPNPDDLLVSEIAHVYKTDRARYVATAREWTRKYAICFLQIEFHLNQISVIRYKGQ</sequence>
<dbReference type="GO" id="GO:0061631">
    <property type="term" value="F:ubiquitin conjugating enzyme activity"/>
    <property type="evidence" value="ECO:0007669"/>
    <property type="project" value="UniProtKB-EC"/>
</dbReference>
<dbReference type="EMBL" id="CAJVPY010013925">
    <property type="protein sequence ID" value="CAG8743543.1"/>
    <property type="molecule type" value="Genomic_DNA"/>
</dbReference>
<evidence type="ECO:0000256" key="1">
    <source>
        <dbReference type="ARBA" id="ARBA00000485"/>
    </source>
</evidence>
<keyword evidence="6" id="KW-0067">ATP-binding</keyword>
<keyword evidence="5" id="KW-0833">Ubl conjugation pathway</keyword>
<dbReference type="Proteomes" id="UP000789405">
    <property type="component" value="Unassembled WGS sequence"/>
</dbReference>
<feature type="domain" description="UBC core" evidence="7">
    <location>
        <begin position="595"/>
        <end position="741"/>
    </location>
</feature>
<accession>A0A9N9INL4</accession>
<dbReference type="PANTHER" id="PTHR24068">
    <property type="entry name" value="UBIQUITIN-CONJUGATING ENZYME E2"/>
    <property type="match status" value="1"/>
</dbReference>
<evidence type="ECO:0000256" key="2">
    <source>
        <dbReference type="ARBA" id="ARBA00004906"/>
    </source>
</evidence>